<sequence>MTRNLPIQAFGIIMVAVTLQIGSSIRKEKMSKMSQKKKKSNTLQLRDGIDYIDNALTSAPLYLAKVLDEICVDDLAPVKHTPPKNIFIPESNFEDESIVSLLDSGSPQRVGFRSETQKTLSSIPKKSNQANLPDAIDVEKGVMYQEKVTNIDTSFDSYDTSCVRTNENVFGHTDADSRIKKASLQSSDIQDIEEWLSPTSSHTRGKTRDKKTNSYS</sequence>
<reference evidence="2" key="1">
    <citation type="submission" date="2021-01" db="EMBL/GenBank/DDBJ databases">
        <authorList>
            <person name="Corre E."/>
            <person name="Pelletier E."/>
            <person name="Niang G."/>
            <person name="Scheremetjew M."/>
            <person name="Finn R."/>
            <person name="Kale V."/>
            <person name="Holt S."/>
            <person name="Cochrane G."/>
            <person name="Meng A."/>
            <person name="Brown T."/>
            <person name="Cohen L."/>
        </authorList>
    </citation>
    <scope>NUCLEOTIDE SEQUENCE</scope>
    <source>
        <strain evidence="2">GSO104</strain>
    </source>
</reference>
<gene>
    <name evidence="2" type="ORF">DBRI00130_LOCUS39103</name>
</gene>
<dbReference type="EMBL" id="HBNS01053773">
    <property type="protein sequence ID" value="CAE4655412.1"/>
    <property type="molecule type" value="Transcribed_RNA"/>
</dbReference>
<accession>A0A7S4STB2</accession>
<feature type="region of interest" description="Disordered" evidence="1">
    <location>
        <begin position="193"/>
        <end position="216"/>
    </location>
</feature>
<name>A0A7S4STB2_9STRA</name>
<protein>
    <submittedName>
        <fullName evidence="2">Uncharacterized protein</fullName>
    </submittedName>
</protein>
<proteinExistence type="predicted"/>
<evidence type="ECO:0000256" key="1">
    <source>
        <dbReference type="SAM" id="MobiDB-lite"/>
    </source>
</evidence>
<dbReference type="AlphaFoldDB" id="A0A7S4STB2"/>
<evidence type="ECO:0000313" key="2">
    <source>
        <dbReference type="EMBL" id="CAE4655412.1"/>
    </source>
</evidence>
<organism evidence="2">
    <name type="scientific">Ditylum brightwellii</name>
    <dbReference type="NCBI Taxonomy" id="49249"/>
    <lineage>
        <taxon>Eukaryota</taxon>
        <taxon>Sar</taxon>
        <taxon>Stramenopiles</taxon>
        <taxon>Ochrophyta</taxon>
        <taxon>Bacillariophyta</taxon>
        <taxon>Mediophyceae</taxon>
        <taxon>Lithodesmiophycidae</taxon>
        <taxon>Lithodesmiales</taxon>
        <taxon>Lithodesmiaceae</taxon>
        <taxon>Ditylum</taxon>
    </lineage>
</organism>